<evidence type="ECO:0000256" key="3">
    <source>
        <dbReference type="ARBA" id="ARBA00022576"/>
    </source>
</evidence>
<dbReference type="RefSeq" id="WP_143889674.1">
    <property type="nucleotide sequence ID" value="NZ_VJNB01000002.1"/>
</dbReference>
<dbReference type="InterPro" id="IPR004839">
    <property type="entry name" value="Aminotransferase_I/II_large"/>
</dbReference>
<dbReference type="InterPro" id="IPR015421">
    <property type="entry name" value="PyrdxlP-dep_Trfase_major"/>
</dbReference>
<dbReference type="OrthoDB" id="9803354at2"/>
<dbReference type="PRINTS" id="PR00753">
    <property type="entry name" value="ACCSYNTHASE"/>
</dbReference>
<dbReference type="AlphaFoldDB" id="A0A554WBM9"/>
<reference evidence="8 9" key="1">
    <citation type="submission" date="2019-07" db="EMBL/GenBank/DDBJ databases">
        <title>Tepidimonas alkaliphilus YIM 72238 draft genome.</title>
        <authorList>
            <person name="Da Costa M.S."/>
            <person name="Froufe H.J.C."/>
            <person name="Egas C."/>
            <person name="Albuquerque L."/>
        </authorList>
    </citation>
    <scope>NUCLEOTIDE SEQUENCE [LARGE SCALE GENOMIC DNA]</scope>
    <source>
        <strain evidence="8 9">YIM 72238</strain>
    </source>
</reference>
<keyword evidence="9" id="KW-1185">Reference proteome</keyword>
<sequence>MTTPTTPAPTASRRAEGVAPFWVMQVALEAAELERQSAPGAPRLLRLNIGEPDVGAPPAVQQAAERAIRAGQTGYTPALGLPALREAIAAWYGTRWGVAVDPARVAVTAGASGALQLASLLLFDAGDEVLLPDPCYPCNRQILASLGVQPRLVPTRAAGRFQPEPAALQAAWGARTRGLMLASPANPTGASIPAATLAASLAQVRARGGALVVDEIYLPLTFGEDAATALALGEDIVSVNSFSKYWGMTGWRLGWLVLPPPLVPALERLAQNHAICASTVAQRAALAAFEPDTLAECERRRAEYARRARRFAAGLRQLGFAVPVAPDGAFYVWADASAPMARVGVADSLAFVRAMMQGARVVATPSADFGEADGGRFVRFSVATTPDDLDEALQRLHRWLG</sequence>
<dbReference type="CDD" id="cd00609">
    <property type="entry name" value="AAT_like"/>
    <property type="match status" value="1"/>
</dbReference>
<dbReference type="Pfam" id="PF00155">
    <property type="entry name" value="Aminotran_1_2"/>
    <property type="match status" value="1"/>
</dbReference>
<protein>
    <recommendedName>
        <fullName evidence="6">Aminotransferase</fullName>
        <ecNumber evidence="6">2.6.1.-</ecNumber>
    </recommendedName>
</protein>
<evidence type="ECO:0000256" key="6">
    <source>
        <dbReference type="RuleBase" id="RU000481"/>
    </source>
</evidence>
<evidence type="ECO:0000256" key="1">
    <source>
        <dbReference type="ARBA" id="ARBA00001933"/>
    </source>
</evidence>
<dbReference type="InterPro" id="IPR004838">
    <property type="entry name" value="NHTrfase_class1_PyrdxlP-BS"/>
</dbReference>
<dbReference type="EC" id="2.6.1.-" evidence="6"/>
<keyword evidence="4 6" id="KW-0808">Transferase</keyword>
<dbReference type="GO" id="GO:0006520">
    <property type="term" value="P:amino acid metabolic process"/>
    <property type="evidence" value="ECO:0007669"/>
    <property type="project" value="InterPro"/>
</dbReference>
<comment type="caution">
    <text evidence="8">The sequence shown here is derived from an EMBL/GenBank/DDBJ whole genome shotgun (WGS) entry which is preliminary data.</text>
</comment>
<feature type="domain" description="Aminotransferase class I/classII large" evidence="7">
    <location>
        <begin position="44"/>
        <end position="396"/>
    </location>
</feature>
<evidence type="ECO:0000256" key="5">
    <source>
        <dbReference type="ARBA" id="ARBA00022898"/>
    </source>
</evidence>
<evidence type="ECO:0000256" key="2">
    <source>
        <dbReference type="ARBA" id="ARBA00007441"/>
    </source>
</evidence>
<dbReference type="SUPFAM" id="SSF53383">
    <property type="entry name" value="PLP-dependent transferases"/>
    <property type="match status" value="1"/>
</dbReference>
<comment type="similarity">
    <text evidence="2 6">Belongs to the class-I pyridoxal-phosphate-dependent aminotransferase family.</text>
</comment>
<dbReference type="NCBIfam" id="NF005601">
    <property type="entry name" value="PRK07337.1"/>
    <property type="match status" value="1"/>
</dbReference>
<dbReference type="Gene3D" id="3.40.640.10">
    <property type="entry name" value="Type I PLP-dependent aspartate aminotransferase-like (Major domain)"/>
    <property type="match status" value="1"/>
</dbReference>
<comment type="cofactor">
    <cofactor evidence="1 6">
        <name>pyridoxal 5'-phosphate</name>
        <dbReference type="ChEBI" id="CHEBI:597326"/>
    </cofactor>
</comment>
<dbReference type="GO" id="GO:0008483">
    <property type="term" value="F:transaminase activity"/>
    <property type="evidence" value="ECO:0007669"/>
    <property type="project" value="UniProtKB-KW"/>
</dbReference>
<dbReference type="EMBL" id="VJNB01000002">
    <property type="protein sequence ID" value="TSE20975.1"/>
    <property type="molecule type" value="Genomic_DNA"/>
</dbReference>
<dbReference type="InterPro" id="IPR050596">
    <property type="entry name" value="AspAT/PAT-like"/>
</dbReference>
<proteinExistence type="inferred from homology"/>
<keyword evidence="3 6" id="KW-0032">Aminotransferase</keyword>
<accession>A0A554WBM9</accession>
<dbReference type="GO" id="GO:0030170">
    <property type="term" value="F:pyridoxal phosphate binding"/>
    <property type="evidence" value="ECO:0007669"/>
    <property type="project" value="InterPro"/>
</dbReference>
<evidence type="ECO:0000259" key="7">
    <source>
        <dbReference type="Pfam" id="PF00155"/>
    </source>
</evidence>
<keyword evidence="5" id="KW-0663">Pyridoxal phosphate</keyword>
<gene>
    <name evidence="8" type="primary">patA</name>
    <name evidence="8" type="ORF">Talka_00638</name>
</gene>
<organism evidence="8 9">
    <name type="scientific">Tepidimonas alkaliphilus</name>
    <dbReference type="NCBI Taxonomy" id="2588942"/>
    <lineage>
        <taxon>Bacteria</taxon>
        <taxon>Pseudomonadati</taxon>
        <taxon>Pseudomonadota</taxon>
        <taxon>Betaproteobacteria</taxon>
        <taxon>Burkholderiales</taxon>
        <taxon>Tepidimonas</taxon>
    </lineage>
</organism>
<dbReference type="PANTHER" id="PTHR46383">
    <property type="entry name" value="ASPARTATE AMINOTRANSFERASE"/>
    <property type="match status" value="1"/>
</dbReference>
<evidence type="ECO:0000256" key="4">
    <source>
        <dbReference type="ARBA" id="ARBA00022679"/>
    </source>
</evidence>
<evidence type="ECO:0000313" key="8">
    <source>
        <dbReference type="EMBL" id="TSE20975.1"/>
    </source>
</evidence>
<dbReference type="Proteomes" id="UP000315736">
    <property type="component" value="Unassembled WGS sequence"/>
</dbReference>
<name>A0A554WBM9_9BURK</name>
<dbReference type="InterPro" id="IPR015424">
    <property type="entry name" value="PyrdxlP-dep_Trfase"/>
</dbReference>
<evidence type="ECO:0000313" key="9">
    <source>
        <dbReference type="Proteomes" id="UP000315736"/>
    </source>
</evidence>
<dbReference type="PROSITE" id="PS00105">
    <property type="entry name" value="AA_TRANSFER_CLASS_1"/>
    <property type="match status" value="1"/>
</dbReference>
<dbReference type="PANTHER" id="PTHR46383:SF2">
    <property type="entry name" value="AMINOTRANSFERASE"/>
    <property type="match status" value="1"/>
</dbReference>